<keyword evidence="4" id="KW-1185">Reference proteome</keyword>
<feature type="compositionally biased region" description="Polar residues" evidence="2">
    <location>
        <begin position="283"/>
        <end position="316"/>
    </location>
</feature>
<proteinExistence type="predicted"/>
<feature type="compositionally biased region" description="Polar residues" evidence="2">
    <location>
        <begin position="191"/>
        <end position="201"/>
    </location>
</feature>
<name>A0A2I0IJ88_PUNGR</name>
<sequence>MLFPPLPRAFSSPSLSLSLSASEIYQSVSPLLFACRLPHFVPDIYRFSVSPFVCWTSPFLLRRSQMGKQSRAKKSETIGKGKVTPVQIAFIVDRYLSDNNFTQTRSVFRTEAASLIAKSPVHEAPRGLLSLEAMLNEYISLKEQKAMVDQERIRLEQERWRIQTLLQGMQEAMNAYNSGGAGPSTPAIQAPVSNLNPQSVDPTARSPPGCLAGNTTPGVPFSAPSSQNVMVCKTSSSQLMVQPASSKRKVASTAAEGPSAVKKSRSTLSSSSSKRLSIKSSEVAEQSNKADGNQQAADPTASKPSQNNTANGSVVQGSGIAKRLFYPPQHSTPAKSSGPATPPRGTSSRSDQSTSSSIETSSAAGCSNSNTNTPEGITPTHCTMVSYEKITVSPFKQIIERGQCISSSPAKRVKGRLDFNDSVPDVPASIENDTADNTSTSESEKETDQFDWDFPNLDAFGANFFTDLLVDLDLDGDDINFSSGSMMEAPGGKMAGLPHESSDKTPGVDQLMSEYSATVTEIHSERDVKIQGVNNVMAVKSVTRCTSVLSPGIAAPSLPP</sequence>
<evidence type="ECO:0008006" key="5">
    <source>
        <dbReference type="Google" id="ProtNLM"/>
    </source>
</evidence>
<feature type="coiled-coil region" evidence="1">
    <location>
        <begin position="131"/>
        <end position="158"/>
    </location>
</feature>
<evidence type="ECO:0000256" key="1">
    <source>
        <dbReference type="SAM" id="Coils"/>
    </source>
</evidence>
<feature type="compositionally biased region" description="Low complexity" evidence="2">
    <location>
        <begin position="346"/>
        <end position="362"/>
    </location>
</feature>
<evidence type="ECO:0000256" key="2">
    <source>
        <dbReference type="SAM" id="MobiDB-lite"/>
    </source>
</evidence>
<feature type="region of interest" description="Disordered" evidence="2">
    <location>
        <begin position="415"/>
        <end position="448"/>
    </location>
</feature>
<feature type="region of interest" description="Disordered" evidence="2">
    <location>
        <begin position="179"/>
        <end position="225"/>
    </location>
</feature>
<dbReference type="EMBL" id="PGOL01003048">
    <property type="protein sequence ID" value="PKI43406.1"/>
    <property type="molecule type" value="Genomic_DNA"/>
</dbReference>
<accession>A0A2I0IJ88</accession>
<dbReference type="PANTHER" id="PTHR35117">
    <property type="entry name" value="MYOSIN-M HEAVY PROTEIN"/>
    <property type="match status" value="1"/>
</dbReference>
<feature type="compositionally biased region" description="Low complexity" evidence="2">
    <location>
        <begin position="266"/>
        <end position="281"/>
    </location>
</feature>
<feature type="compositionally biased region" description="Polar residues" evidence="2">
    <location>
        <begin position="329"/>
        <end position="339"/>
    </location>
</feature>
<feature type="compositionally biased region" description="Polar residues" evidence="2">
    <location>
        <begin position="363"/>
        <end position="380"/>
    </location>
</feature>
<evidence type="ECO:0000313" key="3">
    <source>
        <dbReference type="EMBL" id="PKI43406.1"/>
    </source>
</evidence>
<gene>
    <name evidence="3" type="ORF">CRG98_036163</name>
</gene>
<feature type="region of interest" description="Disordered" evidence="2">
    <location>
        <begin position="238"/>
        <end position="380"/>
    </location>
</feature>
<dbReference type="AlphaFoldDB" id="A0A2I0IJ88"/>
<dbReference type="STRING" id="22663.A0A2I0IJ88"/>
<dbReference type="Proteomes" id="UP000233551">
    <property type="component" value="Unassembled WGS sequence"/>
</dbReference>
<organism evidence="3 4">
    <name type="scientific">Punica granatum</name>
    <name type="common">Pomegranate</name>
    <dbReference type="NCBI Taxonomy" id="22663"/>
    <lineage>
        <taxon>Eukaryota</taxon>
        <taxon>Viridiplantae</taxon>
        <taxon>Streptophyta</taxon>
        <taxon>Embryophyta</taxon>
        <taxon>Tracheophyta</taxon>
        <taxon>Spermatophyta</taxon>
        <taxon>Magnoliopsida</taxon>
        <taxon>eudicotyledons</taxon>
        <taxon>Gunneridae</taxon>
        <taxon>Pentapetalae</taxon>
        <taxon>rosids</taxon>
        <taxon>malvids</taxon>
        <taxon>Myrtales</taxon>
        <taxon>Lythraceae</taxon>
        <taxon>Punica</taxon>
    </lineage>
</organism>
<keyword evidence="1" id="KW-0175">Coiled coil</keyword>
<feature type="compositionally biased region" description="Polar residues" evidence="2">
    <location>
        <begin position="431"/>
        <end position="441"/>
    </location>
</feature>
<protein>
    <recommendedName>
        <fullName evidence="5">LisH domain-containing protein</fullName>
    </recommendedName>
</protein>
<reference evidence="3 4" key="1">
    <citation type="submission" date="2017-11" db="EMBL/GenBank/DDBJ databases">
        <title>De-novo sequencing of pomegranate (Punica granatum L.) genome.</title>
        <authorList>
            <person name="Akparov Z."/>
            <person name="Amiraslanov A."/>
            <person name="Hajiyeva S."/>
            <person name="Abbasov M."/>
            <person name="Kaur K."/>
            <person name="Hamwieh A."/>
            <person name="Solovyev V."/>
            <person name="Salamov A."/>
            <person name="Braich B."/>
            <person name="Kosarev P."/>
            <person name="Mahmoud A."/>
            <person name="Hajiyev E."/>
            <person name="Babayeva S."/>
            <person name="Izzatullayeva V."/>
            <person name="Mammadov A."/>
            <person name="Mammadov A."/>
            <person name="Sharifova S."/>
            <person name="Ojaghi J."/>
            <person name="Eynullazada K."/>
            <person name="Bayramov B."/>
            <person name="Abdulazimova A."/>
            <person name="Shahmuradov I."/>
        </authorList>
    </citation>
    <scope>NUCLEOTIDE SEQUENCE [LARGE SCALE GENOMIC DNA]</scope>
    <source>
        <strain evidence="4">cv. AG2017</strain>
        <tissue evidence="3">Leaf</tissue>
    </source>
</reference>
<feature type="compositionally biased region" description="Polar residues" evidence="2">
    <location>
        <begin position="213"/>
        <end position="225"/>
    </location>
</feature>
<comment type="caution">
    <text evidence="3">The sequence shown here is derived from an EMBL/GenBank/DDBJ whole genome shotgun (WGS) entry which is preliminary data.</text>
</comment>
<evidence type="ECO:0000313" key="4">
    <source>
        <dbReference type="Proteomes" id="UP000233551"/>
    </source>
</evidence>
<dbReference type="PANTHER" id="PTHR35117:SF1">
    <property type="entry name" value="MYOSIN-M HEAVY PROTEIN"/>
    <property type="match status" value="1"/>
</dbReference>